<gene>
    <name evidence="2" type="ORF">CBR_g50211</name>
</gene>
<sequence>MHGRGRGRGRWSGCRCYKMEFPARMQTPSTQVAATAAQTTQPQGATPTSTIVPMAPPMVHPMAQPVPVPFYQPGYYPPPYGWQGGWNQSGVARPPSTNKFPEPGNRAWFTKEHLKLIEKWKACESSEESRKSEKGESSGGSKSNKKGRGSTESKSSEERLKSWISSTFGTSLNKISEKLDEIEAKTKAKGKAGGSDEKGDGKNEMGSHEKRKRGVNSPALSKAKVRSRTRNGRDAVIVRQPRINISSDDEDEKAKVRTNCGIDVKHEFEGNGGNNNLDEILTLLGALAEKGKEGT</sequence>
<comment type="caution">
    <text evidence="2">The sequence shown here is derived from an EMBL/GenBank/DDBJ whole genome shotgun (WGS) entry which is preliminary data.</text>
</comment>
<dbReference type="Proteomes" id="UP000265515">
    <property type="component" value="Unassembled WGS sequence"/>
</dbReference>
<accession>A0A388M6A2</accession>
<evidence type="ECO:0000313" key="3">
    <source>
        <dbReference type="Proteomes" id="UP000265515"/>
    </source>
</evidence>
<protein>
    <submittedName>
        <fullName evidence="2">Uncharacterized protein</fullName>
    </submittedName>
</protein>
<feature type="compositionally biased region" description="Basic and acidic residues" evidence="1">
    <location>
        <begin position="149"/>
        <end position="161"/>
    </location>
</feature>
<feature type="region of interest" description="Disordered" evidence="1">
    <location>
        <begin position="122"/>
        <end position="163"/>
    </location>
</feature>
<name>A0A388M6A2_CHABU</name>
<feature type="region of interest" description="Disordered" evidence="1">
    <location>
        <begin position="185"/>
        <end position="243"/>
    </location>
</feature>
<organism evidence="2 3">
    <name type="scientific">Chara braunii</name>
    <name type="common">Braun's stonewort</name>
    <dbReference type="NCBI Taxonomy" id="69332"/>
    <lineage>
        <taxon>Eukaryota</taxon>
        <taxon>Viridiplantae</taxon>
        <taxon>Streptophyta</taxon>
        <taxon>Charophyceae</taxon>
        <taxon>Charales</taxon>
        <taxon>Characeae</taxon>
        <taxon>Chara</taxon>
    </lineage>
</organism>
<evidence type="ECO:0000256" key="1">
    <source>
        <dbReference type="SAM" id="MobiDB-lite"/>
    </source>
</evidence>
<feature type="compositionally biased region" description="Basic and acidic residues" evidence="1">
    <location>
        <begin position="122"/>
        <end position="136"/>
    </location>
</feature>
<feature type="compositionally biased region" description="Basic and acidic residues" evidence="1">
    <location>
        <begin position="194"/>
        <end position="208"/>
    </location>
</feature>
<dbReference type="Gramene" id="GBG90118">
    <property type="protein sequence ID" value="GBG90118"/>
    <property type="gene ID" value="CBR_g50211"/>
</dbReference>
<evidence type="ECO:0000313" key="2">
    <source>
        <dbReference type="EMBL" id="GBG90118.1"/>
    </source>
</evidence>
<reference evidence="2 3" key="1">
    <citation type="journal article" date="2018" name="Cell">
        <title>The Chara Genome: Secondary Complexity and Implications for Plant Terrestrialization.</title>
        <authorList>
            <person name="Nishiyama T."/>
            <person name="Sakayama H."/>
            <person name="Vries J.D."/>
            <person name="Buschmann H."/>
            <person name="Saint-Marcoux D."/>
            <person name="Ullrich K.K."/>
            <person name="Haas F.B."/>
            <person name="Vanderstraeten L."/>
            <person name="Becker D."/>
            <person name="Lang D."/>
            <person name="Vosolsobe S."/>
            <person name="Rombauts S."/>
            <person name="Wilhelmsson P.K.I."/>
            <person name="Janitza P."/>
            <person name="Kern R."/>
            <person name="Heyl A."/>
            <person name="Rumpler F."/>
            <person name="Villalobos L.I.A.C."/>
            <person name="Clay J.M."/>
            <person name="Skokan R."/>
            <person name="Toyoda A."/>
            <person name="Suzuki Y."/>
            <person name="Kagoshima H."/>
            <person name="Schijlen E."/>
            <person name="Tajeshwar N."/>
            <person name="Catarino B."/>
            <person name="Hetherington A.J."/>
            <person name="Saltykova A."/>
            <person name="Bonnot C."/>
            <person name="Breuninger H."/>
            <person name="Symeonidi A."/>
            <person name="Radhakrishnan G.V."/>
            <person name="Van Nieuwerburgh F."/>
            <person name="Deforce D."/>
            <person name="Chang C."/>
            <person name="Karol K.G."/>
            <person name="Hedrich R."/>
            <person name="Ulvskov P."/>
            <person name="Glockner G."/>
            <person name="Delwiche C.F."/>
            <person name="Petrasek J."/>
            <person name="Van de Peer Y."/>
            <person name="Friml J."/>
            <person name="Beilby M."/>
            <person name="Dolan L."/>
            <person name="Kohara Y."/>
            <person name="Sugano S."/>
            <person name="Fujiyama A."/>
            <person name="Delaux P.-M."/>
            <person name="Quint M."/>
            <person name="TheiBen G."/>
            <person name="Hagemann M."/>
            <person name="Harholt J."/>
            <person name="Dunand C."/>
            <person name="Zachgo S."/>
            <person name="Langdale J."/>
            <person name="Maumus F."/>
            <person name="Straeten D.V.D."/>
            <person name="Gould S.B."/>
            <person name="Rensing S.A."/>
        </authorList>
    </citation>
    <scope>NUCLEOTIDE SEQUENCE [LARGE SCALE GENOMIC DNA]</scope>
    <source>
        <strain evidence="2 3">S276</strain>
    </source>
</reference>
<keyword evidence="3" id="KW-1185">Reference proteome</keyword>
<dbReference type="EMBL" id="BFEA01000787">
    <property type="protein sequence ID" value="GBG90118.1"/>
    <property type="molecule type" value="Genomic_DNA"/>
</dbReference>
<proteinExistence type="predicted"/>
<dbReference type="AlphaFoldDB" id="A0A388M6A2"/>